<evidence type="ECO:0000313" key="3">
    <source>
        <dbReference type="Proteomes" id="UP000054549"/>
    </source>
</evidence>
<accession>A0A0C2W996</accession>
<name>A0A0C2W996_AMAMK</name>
<sequence length="231" mass="25747">MTGTATSSSLNKPKQEEAPTKSHSTCKGPYYPEFVSFSALIAQFRAELHSFLRDQAQLALRRRYTSIEDCESSTSASKPPATENVAPTPTSLGPLFTFKGQSSTVCSTPNIMSPSHRTAILSHLVYVRSELERASLLQLRPENTENPLVAFKEGFAVRFVCMHAIPLGWFLSGEQDNEKQRRERETETGAGDMRKDIKGELDIIVFPDHSHHILPGQTTMIKFRMGVVNFS</sequence>
<proteinExistence type="predicted"/>
<organism evidence="2 3">
    <name type="scientific">Amanita muscaria (strain Koide BX008)</name>
    <dbReference type="NCBI Taxonomy" id="946122"/>
    <lineage>
        <taxon>Eukaryota</taxon>
        <taxon>Fungi</taxon>
        <taxon>Dikarya</taxon>
        <taxon>Basidiomycota</taxon>
        <taxon>Agaricomycotina</taxon>
        <taxon>Agaricomycetes</taxon>
        <taxon>Agaricomycetidae</taxon>
        <taxon>Agaricales</taxon>
        <taxon>Pluteineae</taxon>
        <taxon>Amanitaceae</taxon>
        <taxon>Amanita</taxon>
    </lineage>
</organism>
<dbReference type="HOGENOM" id="CLU_1199535_0_0_1"/>
<evidence type="ECO:0000313" key="2">
    <source>
        <dbReference type="EMBL" id="KIL57777.1"/>
    </source>
</evidence>
<reference evidence="2 3" key="1">
    <citation type="submission" date="2014-04" db="EMBL/GenBank/DDBJ databases">
        <title>Evolutionary Origins and Diversification of the Mycorrhizal Mutualists.</title>
        <authorList>
            <consortium name="DOE Joint Genome Institute"/>
            <consortium name="Mycorrhizal Genomics Consortium"/>
            <person name="Kohler A."/>
            <person name="Kuo A."/>
            <person name="Nagy L.G."/>
            <person name="Floudas D."/>
            <person name="Copeland A."/>
            <person name="Barry K.W."/>
            <person name="Cichocki N."/>
            <person name="Veneault-Fourrey C."/>
            <person name="LaButti K."/>
            <person name="Lindquist E.A."/>
            <person name="Lipzen A."/>
            <person name="Lundell T."/>
            <person name="Morin E."/>
            <person name="Murat C."/>
            <person name="Riley R."/>
            <person name="Ohm R."/>
            <person name="Sun H."/>
            <person name="Tunlid A."/>
            <person name="Henrissat B."/>
            <person name="Grigoriev I.V."/>
            <person name="Hibbett D.S."/>
            <person name="Martin F."/>
        </authorList>
    </citation>
    <scope>NUCLEOTIDE SEQUENCE [LARGE SCALE GENOMIC DNA]</scope>
    <source>
        <strain evidence="2 3">Koide BX008</strain>
    </source>
</reference>
<dbReference type="AlphaFoldDB" id="A0A0C2W996"/>
<dbReference type="EMBL" id="KN818358">
    <property type="protein sequence ID" value="KIL57777.1"/>
    <property type="molecule type" value="Genomic_DNA"/>
</dbReference>
<protein>
    <submittedName>
        <fullName evidence="2">Uncharacterized protein</fullName>
    </submittedName>
</protein>
<feature type="compositionally biased region" description="Polar residues" evidence="1">
    <location>
        <begin position="1"/>
        <end position="12"/>
    </location>
</feature>
<evidence type="ECO:0000256" key="1">
    <source>
        <dbReference type="SAM" id="MobiDB-lite"/>
    </source>
</evidence>
<dbReference type="Proteomes" id="UP000054549">
    <property type="component" value="Unassembled WGS sequence"/>
</dbReference>
<dbReference type="OrthoDB" id="3266602at2759"/>
<feature type="region of interest" description="Disordered" evidence="1">
    <location>
        <begin position="1"/>
        <end position="25"/>
    </location>
</feature>
<feature type="region of interest" description="Disordered" evidence="1">
    <location>
        <begin position="70"/>
        <end position="89"/>
    </location>
</feature>
<dbReference type="InParanoid" id="A0A0C2W996"/>
<gene>
    <name evidence="2" type="ORF">M378DRAFT_171366</name>
</gene>
<keyword evidence="3" id="KW-1185">Reference proteome</keyword>